<proteinExistence type="predicted"/>
<protein>
    <submittedName>
        <fullName evidence="1">Uncharacterized protein</fullName>
    </submittedName>
</protein>
<evidence type="ECO:0000313" key="1">
    <source>
        <dbReference type="EMBL" id="JAE08447.1"/>
    </source>
</evidence>
<accession>A0A0A9F7X2</accession>
<organism evidence="1">
    <name type="scientific">Arundo donax</name>
    <name type="common">Giant reed</name>
    <name type="synonym">Donax arundinaceus</name>
    <dbReference type="NCBI Taxonomy" id="35708"/>
    <lineage>
        <taxon>Eukaryota</taxon>
        <taxon>Viridiplantae</taxon>
        <taxon>Streptophyta</taxon>
        <taxon>Embryophyta</taxon>
        <taxon>Tracheophyta</taxon>
        <taxon>Spermatophyta</taxon>
        <taxon>Magnoliopsida</taxon>
        <taxon>Liliopsida</taxon>
        <taxon>Poales</taxon>
        <taxon>Poaceae</taxon>
        <taxon>PACMAD clade</taxon>
        <taxon>Arundinoideae</taxon>
        <taxon>Arundineae</taxon>
        <taxon>Arundo</taxon>
    </lineage>
</organism>
<sequence>METATARG</sequence>
<name>A0A0A9F7X2_ARUDO</name>
<reference evidence="1" key="2">
    <citation type="journal article" date="2015" name="Data Brief">
        <title>Shoot transcriptome of the giant reed, Arundo donax.</title>
        <authorList>
            <person name="Barrero R.A."/>
            <person name="Guerrero F.D."/>
            <person name="Moolhuijzen P."/>
            <person name="Goolsby J.A."/>
            <person name="Tidwell J."/>
            <person name="Bellgard S.E."/>
            <person name="Bellgard M.I."/>
        </authorList>
    </citation>
    <scope>NUCLEOTIDE SEQUENCE</scope>
    <source>
        <tissue evidence="1">Shoot tissue taken approximately 20 cm above the soil surface</tissue>
    </source>
</reference>
<dbReference type="EMBL" id="GBRH01189449">
    <property type="protein sequence ID" value="JAE08447.1"/>
    <property type="molecule type" value="Transcribed_RNA"/>
</dbReference>
<reference evidence="1" key="1">
    <citation type="submission" date="2014-09" db="EMBL/GenBank/DDBJ databases">
        <authorList>
            <person name="Magalhaes I.L.F."/>
            <person name="Oliveira U."/>
            <person name="Santos F.R."/>
            <person name="Vidigal T.H.D.A."/>
            <person name="Brescovit A.D."/>
            <person name="Santos A.J."/>
        </authorList>
    </citation>
    <scope>NUCLEOTIDE SEQUENCE</scope>
    <source>
        <tissue evidence="1">Shoot tissue taken approximately 20 cm above the soil surface</tissue>
    </source>
</reference>